<gene>
    <name evidence="1" type="ordered locus">Trad_1072</name>
</gene>
<protein>
    <submittedName>
        <fullName evidence="1">Uncharacterized protein</fullName>
    </submittedName>
</protein>
<keyword evidence="2" id="KW-1185">Reference proteome</keyword>
<name>D7CVH1_TRURR</name>
<dbReference type="Proteomes" id="UP000000379">
    <property type="component" value="Chromosome"/>
</dbReference>
<accession>D7CVH1</accession>
<sequence length="193" mass="20785">MTESLTSRPLRLLVSLGTAGAATTQTDLPPKIFALPDNNPLMTPGTELAGTFYSAAGTPAELPGVGRYLLWVVDEAFALETRIEVPYAEFDHPASNTRFLLETLPPLLERYGVQGVAFAMNDANRDALQAAFPDWTFFSEDSPEELSDVLRWGSFQAAVIGEDNRVESALILVAAEETLDASLRQALAAVSGP</sequence>
<dbReference type="KEGG" id="tra:Trad_1072"/>
<organism evidence="1 2">
    <name type="scientific">Truepera radiovictrix (strain DSM 17093 / CIP 108686 / LMG 22925 / RQ-24)</name>
    <dbReference type="NCBI Taxonomy" id="649638"/>
    <lineage>
        <taxon>Bacteria</taxon>
        <taxon>Thermotogati</taxon>
        <taxon>Deinococcota</taxon>
        <taxon>Deinococci</taxon>
        <taxon>Trueperales</taxon>
        <taxon>Trueperaceae</taxon>
        <taxon>Truepera</taxon>
    </lineage>
</organism>
<dbReference type="STRING" id="649638.Trad_1072"/>
<dbReference type="RefSeq" id="WP_013177570.1">
    <property type="nucleotide sequence ID" value="NC_014221.1"/>
</dbReference>
<dbReference type="AlphaFoldDB" id="D7CVH1"/>
<dbReference type="EMBL" id="CP002049">
    <property type="protein sequence ID" value="ADI14199.1"/>
    <property type="molecule type" value="Genomic_DNA"/>
</dbReference>
<dbReference type="HOGENOM" id="CLU_1408197_0_0_0"/>
<reference evidence="1 2" key="2">
    <citation type="journal article" date="2011" name="Stand. Genomic Sci.">
        <title>Complete genome sequence of Truepera radiovictrix type strain (RQ-24).</title>
        <authorList>
            <person name="Ivanova N."/>
            <person name="Rohde C."/>
            <person name="Munk C."/>
            <person name="Nolan M."/>
            <person name="Lucas S."/>
            <person name="Del Rio T.G."/>
            <person name="Tice H."/>
            <person name="Deshpande S."/>
            <person name="Cheng J.F."/>
            <person name="Tapia R."/>
            <person name="Han C."/>
            <person name="Goodwin L."/>
            <person name="Pitluck S."/>
            <person name="Liolios K."/>
            <person name="Mavromatis K."/>
            <person name="Mikhailova N."/>
            <person name="Pati A."/>
            <person name="Chen A."/>
            <person name="Palaniappan K."/>
            <person name="Land M."/>
            <person name="Hauser L."/>
            <person name="Chang Y.J."/>
            <person name="Jeffries C.D."/>
            <person name="Brambilla E."/>
            <person name="Rohde M."/>
            <person name="Goker M."/>
            <person name="Tindall B.J."/>
            <person name="Woyke T."/>
            <person name="Bristow J."/>
            <person name="Eisen J.A."/>
            <person name="Markowitz V."/>
            <person name="Hugenholtz P."/>
            <person name="Kyrpides N.C."/>
            <person name="Klenk H.P."/>
            <person name="Lapidus A."/>
        </authorList>
    </citation>
    <scope>NUCLEOTIDE SEQUENCE [LARGE SCALE GENOMIC DNA]</scope>
    <source>
        <strain evidence="2">DSM 17093 / CIP 108686 / LMG 22925 / RQ-24</strain>
    </source>
</reference>
<evidence type="ECO:0000313" key="2">
    <source>
        <dbReference type="Proteomes" id="UP000000379"/>
    </source>
</evidence>
<reference evidence="2" key="1">
    <citation type="submission" date="2010-05" db="EMBL/GenBank/DDBJ databases">
        <title>The complete genome of Truepera radiovictris DSM 17093.</title>
        <authorList>
            <consortium name="US DOE Joint Genome Institute (JGI-PGF)"/>
            <person name="Lucas S."/>
            <person name="Copeland A."/>
            <person name="Lapidus A."/>
            <person name="Glavina del Rio T."/>
            <person name="Dalin E."/>
            <person name="Tice H."/>
            <person name="Bruce D."/>
            <person name="Goodwin L."/>
            <person name="Pitluck S."/>
            <person name="Kyrpides N."/>
            <person name="Mavromatis K."/>
            <person name="Ovchinnikova G."/>
            <person name="Munk A.C."/>
            <person name="Detter J.C."/>
            <person name="Han C."/>
            <person name="Tapia R."/>
            <person name="Land M."/>
            <person name="Hauser L."/>
            <person name="Markowitz V."/>
            <person name="Cheng J.-F."/>
            <person name="Hugenholtz P."/>
            <person name="Woyke T."/>
            <person name="Wu D."/>
            <person name="Tindall B."/>
            <person name="Pomrenke H.G."/>
            <person name="Brambilla E."/>
            <person name="Klenk H.-P."/>
            <person name="Eisen J.A."/>
        </authorList>
    </citation>
    <scope>NUCLEOTIDE SEQUENCE [LARGE SCALE GENOMIC DNA]</scope>
    <source>
        <strain evidence="2">DSM 17093 / CIP 108686 / LMG 22925 / RQ-24</strain>
    </source>
</reference>
<evidence type="ECO:0000313" key="1">
    <source>
        <dbReference type="EMBL" id="ADI14199.1"/>
    </source>
</evidence>
<proteinExistence type="predicted"/>